<protein>
    <recommendedName>
        <fullName evidence="1">Alkyl hydroperoxide reductase subunit C/ Thiol specific antioxidant domain-containing protein</fullName>
    </recommendedName>
</protein>
<comment type="caution">
    <text evidence="2">The sequence shown here is derived from an EMBL/GenBank/DDBJ whole genome shotgun (WGS) entry which is preliminary data.</text>
</comment>
<dbReference type="InterPro" id="IPR011990">
    <property type="entry name" value="TPR-like_helical_dom_sf"/>
</dbReference>
<proteinExistence type="predicted"/>
<dbReference type="GO" id="GO:0016209">
    <property type="term" value="F:antioxidant activity"/>
    <property type="evidence" value="ECO:0007669"/>
    <property type="project" value="InterPro"/>
</dbReference>
<dbReference type="InterPro" id="IPR000866">
    <property type="entry name" value="AhpC/TSA"/>
</dbReference>
<feature type="non-terminal residue" evidence="2">
    <location>
        <position position="669"/>
    </location>
</feature>
<dbReference type="Pfam" id="PF00578">
    <property type="entry name" value="AhpC-TSA"/>
    <property type="match status" value="1"/>
</dbReference>
<dbReference type="InterPro" id="IPR036249">
    <property type="entry name" value="Thioredoxin-like_sf"/>
</dbReference>
<accession>A0A0F9JUB3</accession>
<reference evidence="2" key="1">
    <citation type="journal article" date="2015" name="Nature">
        <title>Complex archaea that bridge the gap between prokaryotes and eukaryotes.</title>
        <authorList>
            <person name="Spang A."/>
            <person name="Saw J.H."/>
            <person name="Jorgensen S.L."/>
            <person name="Zaremba-Niedzwiedzka K."/>
            <person name="Martijn J."/>
            <person name="Lind A.E."/>
            <person name="van Eijk R."/>
            <person name="Schleper C."/>
            <person name="Guy L."/>
            <person name="Ettema T.J."/>
        </authorList>
    </citation>
    <scope>NUCLEOTIDE SEQUENCE</scope>
</reference>
<dbReference type="GO" id="GO:0016491">
    <property type="term" value="F:oxidoreductase activity"/>
    <property type="evidence" value="ECO:0007669"/>
    <property type="project" value="InterPro"/>
</dbReference>
<evidence type="ECO:0000259" key="1">
    <source>
        <dbReference type="Pfam" id="PF00578"/>
    </source>
</evidence>
<dbReference type="InterPro" id="IPR019734">
    <property type="entry name" value="TPR_rpt"/>
</dbReference>
<name>A0A0F9JUB3_9ZZZZ</name>
<dbReference type="SMART" id="SM00028">
    <property type="entry name" value="TPR"/>
    <property type="match status" value="5"/>
</dbReference>
<dbReference type="SUPFAM" id="SSF48452">
    <property type="entry name" value="TPR-like"/>
    <property type="match status" value="1"/>
</dbReference>
<gene>
    <name evidence="2" type="ORF">LCGC14_1715820</name>
</gene>
<dbReference type="SUPFAM" id="SSF52833">
    <property type="entry name" value="Thioredoxin-like"/>
    <property type="match status" value="1"/>
</dbReference>
<sequence>MGKKKIKIGDKAPTFKLDSFNSGIIDLAELIGKQKIFLIFSRYFGCPGSQFDLKKLLNRYPEIEEEGGKILFITQSGEKIANEFIEREKIEFPVIPSSKDELYKEYGLEMASDETWAELQKNKKKIAKLGIKHLEYEGWEEQEPGQFLIDTDGSIAYKKKGWLDINSYIETLMFSVAIKAHKDYIENEIESPTEIIAAQIQLGFLYQALGILTGKIGTLEQARESFLVVVKESNKKGFHFHSAAAYEYLANVENRLGNYMISSKYYEEARETYKKSLQNIELNTLKEKITDKIEYLYAWNLIEKAKSYHIKEEYLQAKEYYTEACVILRNLPNYNYEASYYYAWSFLEEAENLSKEEKYDKAIKNYENTKDLFKNSIMAIRSFRKNKKYSNREVIKKLEEVAKSRMNYCSARIKLEEARVLGKQGEHSAAAEKFATATTQFREVCIVFKKNRKHKELKILYYLCRAWENIELAKTHDDPDRFAKAAQLFTKVKKIFSENKMKLLASGNSAFCQALKLSTIFDKEINTKNKTELYSKIQSMLRIAASSYRKGGFEGGADWTLATSTHFDATWYLIRADKEMNLEKKNDFLKRGTEILKSTAELFGEAGYRNKEKEIIEKLNMVKKGEKIIISALNTIQEPSLFRSALGIVTPLCPIEISQPTRISEVLQF</sequence>
<feature type="domain" description="Alkyl hydroperoxide reductase subunit C/ Thiol specific antioxidant" evidence="1">
    <location>
        <begin position="8"/>
        <end position="157"/>
    </location>
</feature>
<dbReference type="Gene3D" id="1.25.40.10">
    <property type="entry name" value="Tetratricopeptide repeat domain"/>
    <property type="match status" value="1"/>
</dbReference>
<dbReference type="EMBL" id="LAZR01015372">
    <property type="protein sequence ID" value="KKM13478.1"/>
    <property type="molecule type" value="Genomic_DNA"/>
</dbReference>
<evidence type="ECO:0000313" key="2">
    <source>
        <dbReference type="EMBL" id="KKM13478.1"/>
    </source>
</evidence>
<dbReference type="Gene3D" id="3.40.30.10">
    <property type="entry name" value="Glutaredoxin"/>
    <property type="match status" value="1"/>
</dbReference>
<organism evidence="2">
    <name type="scientific">marine sediment metagenome</name>
    <dbReference type="NCBI Taxonomy" id="412755"/>
    <lineage>
        <taxon>unclassified sequences</taxon>
        <taxon>metagenomes</taxon>
        <taxon>ecological metagenomes</taxon>
    </lineage>
</organism>
<dbReference type="AlphaFoldDB" id="A0A0F9JUB3"/>